<evidence type="ECO:0000313" key="2">
    <source>
        <dbReference type="Proteomes" id="UP000078397"/>
    </source>
</evidence>
<comment type="caution">
    <text evidence="1">The sequence shown here is derived from an EMBL/GenBank/DDBJ whole genome shotgun (WGS) entry which is preliminary data.</text>
</comment>
<gene>
    <name evidence="1" type="ORF">VFPPC_15737</name>
</gene>
<name>A0A179FQD8_METCM</name>
<dbReference type="RefSeq" id="XP_018144686.1">
    <property type="nucleotide sequence ID" value="XM_018293490.1"/>
</dbReference>
<protein>
    <submittedName>
        <fullName evidence="1">Uncharacterized protein</fullName>
    </submittedName>
</protein>
<dbReference type="GeneID" id="28857484"/>
<dbReference type="AlphaFoldDB" id="A0A179FQD8"/>
<proteinExistence type="predicted"/>
<dbReference type="EMBL" id="LSBJ02000003">
    <property type="protein sequence ID" value="OAQ67836.1"/>
    <property type="molecule type" value="Genomic_DNA"/>
</dbReference>
<keyword evidence="2" id="KW-1185">Reference proteome</keyword>
<organism evidence="1 2">
    <name type="scientific">Pochonia chlamydosporia 170</name>
    <dbReference type="NCBI Taxonomy" id="1380566"/>
    <lineage>
        <taxon>Eukaryota</taxon>
        <taxon>Fungi</taxon>
        <taxon>Dikarya</taxon>
        <taxon>Ascomycota</taxon>
        <taxon>Pezizomycotina</taxon>
        <taxon>Sordariomycetes</taxon>
        <taxon>Hypocreomycetidae</taxon>
        <taxon>Hypocreales</taxon>
        <taxon>Clavicipitaceae</taxon>
        <taxon>Pochonia</taxon>
    </lineage>
</organism>
<sequence>MCGVYWTVKGCVGARAWKFLGDMGWCWSGDVMAWVFGLGVLFLQDCNDGVEQGMSVCAIDDEMYACGRYDGITLGDRSMKSMQLDHLTLELARNFVI</sequence>
<accession>A0A179FQD8</accession>
<dbReference type="Proteomes" id="UP000078397">
    <property type="component" value="Unassembled WGS sequence"/>
</dbReference>
<reference evidence="1 2" key="1">
    <citation type="journal article" date="2016" name="PLoS Pathog.">
        <title>Biosynthesis of antibiotic leucinostatins in bio-control fungus Purpureocillium lilacinum and their inhibition on phytophthora revealed by genome mining.</title>
        <authorList>
            <person name="Wang G."/>
            <person name="Liu Z."/>
            <person name="Lin R."/>
            <person name="Li E."/>
            <person name="Mao Z."/>
            <person name="Ling J."/>
            <person name="Yang Y."/>
            <person name="Yin W.B."/>
            <person name="Xie B."/>
        </authorList>
    </citation>
    <scope>NUCLEOTIDE SEQUENCE [LARGE SCALE GENOMIC DNA]</scope>
    <source>
        <strain evidence="1">170</strain>
    </source>
</reference>
<dbReference type="KEGG" id="pchm:VFPPC_15737"/>
<evidence type="ECO:0000313" key="1">
    <source>
        <dbReference type="EMBL" id="OAQ67836.1"/>
    </source>
</evidence>